<evidence type="ECO:0000256" key="4">
    <source>
        <dbReference type="ARBA" id="ARBA00023125"/>
    </source>
</evidence>
<dbReference type="Gene3D" id="4.10.240.10">
    <property type="entry name" value="Zn(2)-C6 fungal-type DNA-binding domain"/>
    <property type="match status" value="1"/>
</dbReference>
<keyword evidence="4" id="KW-0238">DNA-binding</keyword>
<sequence>MEDESFTYSERPTKRVRQACEPCRRKKAKCPGEQPVCSLCARLRQQCLYADERRRPLPESSPRLNVSESRTSHVLVSLLFL</sequence>
<reference evidence="8" key="1">
    <citation type="submission" date="2022-12" db="EMBL/GenBank/DDBJ databases">
        <authorList>
            <person name="Petersen C."/>
        </authorList>
    </citation>
    <scope>NUCLEOTIDE SEQUENCE</scope>
    <source>
        <strain evidence="8">IBT 29495</strain>
    </source>
</reference>
<dbReference type="EMBL" id="JAPWDS010000002">
    <property type="protein sequence ID" value="KAJ5513050.1"/>
    <property type="molecule type" value="Genomic_DNA"/>
</dbReference>
<evidence type="ECO:0000313" key="8">
    <source>
        <dbReference type="EMBL" id="KAJ5513050.1"/>
    </source>
</evidence>
<evidence type="ECO:0000256" key="2">
    <source>
        <dbReference type="ARBA" id="ARBA00022723"/>
    </source>
</evidence>
<dbReference type="GO" id="GO:0003677">
    <property type="term" value="F:DNA binding"/>
    <property type="evidence" value="ECO:0007669"/>
    <property type="project" value="UniProtKB-KW"/>
</dbReference>
<dbReference type="InterPro" id="IPR001138">
    <property type="entry name" value="Zn2Cys6_DnaBD"/>
</dbReference>
<dbReference type="PROSITE" id="PS00463">
    <property type="entry name" value="ZN2_CY6_FUNGAL_1"/>
    <property type="match status" value="1"/>
</dbReference>
<organism evidence="8 9">
    <name type="scientific">Penicillium fimorum</name>
    <dbReference type="NCBI Taxonomy" id="1882269"/>
    <lineage>
        <taxon>Eukaryota</taxon>
        <taxon>Fungi</taxon>
        <taxon>Dikarya</taxon>
        <taxon>Ascomycota</taxon>
        <taxon>Pezizomycotina</taxon>
        <taxon>Eurotiomycetes</taxon>
        <taxon>Eurotiomycetidae</taxon>
        <taxon>Eurotiales</taxon>
        <taxon>Aspergillaceae</taxon>
        <taxon>Penicillium</taxon>
    </lineage>
</organism>
<dbReference type="PANTHER" id="PTHR47338">
    <property type="entry name" value="ZN(II)2CYS6 TRANSCRIPTION FACTOR (EUROFUNG)-RELATED"/>
    <property type="match status" value="1"/>
</dbReference>
<evidence type="ECO:0000256" key="1">
    <source>
        <dbReference type="ARBA" id="ARBA00004123"/>
    </source>
</evidence>
<dbReference type="SUPFAM" id="SSF57701">
    <property type="entry name" value="Zn2/Cys6 DNA-binding domain"/>
    <property type="match status" value="1"/>
</dbReference>
<dbReference type="PANTHER" id="PTHR47338:SF9">
    <property type="entry name" value="ZN(II)2CYS6 TRANSCRIPTION FACTOR (EUROFUNG)"/>
    <property type="match status" value="1"/>
</dbReference>
<dbReference type="SMART" id="SM00066">
    <property type="entry name" value="GAL4"/>
    <property type="match status" value="1"/>
</dbReference>
<dbReference type="PROSITE" id="PS50048">
    <property type="entry name" value="ZN2_CY6_FUNGAL_2"/>
    <property type="match status" value="1"/>
</dbReference>
<dbReference type="OrthoDB" id="424974at2759"/>
<comment type="subcellular location">
    <subcellularLocation>
        <location evidence="1">Nucleus</location>
    </subcellularLocation>
</comment>
<gene>
    <name evidence="8" type="ORF">N7463_002602</name>
</gene>
<dbReference type="CDD" id="cd00067">
    <property type="entry name" value="GAL4"/>
    <property type="match status" value="1"/>
</dbReference>
<dbReference type="GO" id="GO:0008270">
    <property type="term" value="F:zinc ion binding"/>
    <property type="evidence" value="ECO:0007669"/>
    <property type="project" value="InterPro"/>
</dbReference>
<evidence type="ECO:0000256" key="6">
    <source>
        <dbReference type="ARBA" id="ARBA00023242"/>
    </source>
</evidence>
<accession>A0A9X0C965</accession>
<keyword evidence="6" id="KW-0539">Nucleus</keyword>
<evidence type="ECO:0000256" key="3">
    <source>
        <dbReference type="ARBA" id="ARBA00023015"/>
    </source>
</evidence>
<dbReference type="AlphaFoldDB" id="A0A9X0C965"/>
<protein>
    <recommendedName>
        <fullName evidence="7">Zn(2)-C6 fungal-type domain-containing protein</fullName>
    </recommendedName>
</protein>
<reference evidence="8" key="2">
    <citation type="journal article" date="2023" name="IMA Fungus">
        <title>Comparative genomic study of the Penicillium genus elucidates a diverse pangenome and 15 lateral gene transfer events.</title>
        <authorList>
            <person name="Petersen C."/>
            <person name="Sorensen T."/>
            <person name="Nielsen M.R."/>
            <person name="Sondergaard T.E."/>
            <person name="Sorensen J.L."/>
            <person name="Fitzpatrick D.A."/>
            <person name="Frisvad J.C."/>
            <person name="Nielsen K.L."/>
        </authorList>
    </citation>
    <scope>NUCLEOTIDE SEQUENCE</scope>
    <source>
        <strain evidence="8">IBT 29495</strain>
    </source>
</reference>
<dbReference type="PRINTS" id="PR00755">
    <property type="entry name" value="AFLATOXINBRP"/>
</dbReference>
<dbReference type="GO" id="GO:0005634">
    <property type="term" value="C:nucleus"/>
    <property type="evidence" value="ECO:0007669"/>
    <property type="project" value="UniProtKB-SubCell"/>
</dbReference>
<dbReference type="InterPro" id="IPR036864">
    <property type="entry name" value="Zn2-C6_fun-type_DNA-bd_sf"/>
</dbReference>
<dbReference type="GO" id="GO:0000981">
    <property type="term" value="F:DNA-binding transcription factor activity, RNA polymerase II-specific"/>
    <property type="evidence" value="ECO:0007669"/>
    <property type="project" value="InterPro"/>
</dbReference>
<comment type="caution">
    <text evidence="8">The sequence shown here is derived from an EMBL/GenBank/DDBJ whole genome shotgun (WGS) entry which is preliminary data.</text>
</comment>
<feature type="domain" description="Zn(2)-C6 fungal-type" evidence="7">
    <location>
        <begin position="19"/>
        <end position="49"/>
    </location>
</feature>
<dbReference type="Proteomes" id="UP001149954">
    <property type="component" value="Unassembled WGS sequence"/>
</dbReference>
<keyword evidence="5" id="KW-0804">Transcription</keyword>
<keyword evidence="2" id="KW-0479">Metal-binding</keyword>
<keyword evidence="9" id="KW-1185">Reference proteome</keyword>
<keyword evidence="3" id="KW-0805">Transcription regulation</keyword>
<dbReference type="Pfam" id="PF00172">
    <property type="entry name" value="Zn_clus"/>
    <property type="match status" value="1"/>
</dbReference>
<evidence type="ECO:0000259" key="7">
    <source>
        <dbReference type="PROSITE" id="PS50048"/>
    </source>
</evidence>
<dbReference type="InterPro" id="IPR050815">
    <property type="entry name" value="TF_fung"/>
</dbReference>
<evidence type="ECO:0000256" key="5">
    <source>
        <dbReference type="ARBA" id="ARBA00023163"/>
    </source>
</evidence>
<name>A0A9X0C965_9EURO</name>
<proteinExistence type="predicted"/>
<evidence type="ECO:0000313" key="9">
    <source>
        <dbReference type="Proteomes" id="UP001149954"/>
    </source>
</evidence>